<feature type="compositionally biased region" description="Low complexity" evidence="1">
    <location>
        <begin position="178"/>
        <end position="189"/>
    </location>
</feature>
<dbReference type="InterPro" id="IPR012486">
    <property type="entry name" value="Far11/STRP_N"/>
</dbReference>
<dbReference type="InterPro" id="IPR021819">
    <property type="entry name" value="Far11/STRP_C"/>
</dbReference>
<dbReference type="SMART" id="SM01292">
    <property type="entry name" value="N1221"/>
    <property type="match status" value="1"/>
</dbReference>
<evidence type="ECO:0000313" key="5">
    <source>
        <dbReference type="Proteomes" id="UP000799429"/>
    </source>
</evidence>
<proteinExistence type="predicted"/>
<dbReference type="AlphaFoldDB" id="A0A9P4VSE8"/>
<feature type="region of interest" description="Disordered" evidence="1">
    <location>
        <begin position="173"/>
        <end position="194"/>
    </location>
</feature>
<feature type="compositionally biased region" description="Low complexity" evidence="1">
    <location>
        <begin position="992"/>
        <end position="1001"/>
    </location>
</feature>
<evidence type="ECO:0000313" key="4">
    <source>
        <dbReference type="EMBL" id="KAF2840375.1"/>
    </source>
</evidence>
<protein>
    <submittedName>
        <fullName evidence="4">N1221-domain-containing protein</fullName>
    </submittedName>
</protein>
<feature type="region of interest" description="Disordered" evidence="1">
    <location>
        <begin position="432"/>
        <end position="456"/>
    </location>
</feature>
<dbReference type="OrthoDB" id="18234at2759"/>
<reference evidence="4" key="1">
    <citation type="journal article" date="2020" name="Stud. Mycol.">
        <title>101 Dothideomycetes genomes: a test case for predicting lifestyles and emergence of pathogens.</title>
        <authorList>
            <person name="Haridas S."/>
            <person name="Albert R."/>
            <person name="Binder M."/>
            <person name="Bloem J."/>
            <person name="Labutti K."/>
            <person name="Salamov A."/>
            <person name="Andreopoulos B."/>
            <person name="Baker S."/>
            <person name="Barry K."/>
            <person name="Bills G."/>
            <person name="Bluhm B."/>
            <person name="Cannon C."/>
            <person name="Castanera R."/>
            <person name="Culley D."/>
            <person name="Daum C."/>
            <person name="Ezra D."/>
            <person name="Gonzalez J."/>
            <person name="Henrissat B."/>
            <person name="Kuo A."/>
            <person name="Liang C."/>
            <person name="Lipzen A."/>
            <person name="Lutzoni F."/>
            <person name="Magnuson J."/>
            <person name="Mondo S."/>
            <person name="Nolan M."/>
            <person name="Ohm R."/>
            <person name="Pangilinan J."/>
            <person name="Park H.-J."/>
            <person name="Ramirez L."/>
            <person name="Alfaro M."/>
            <person name="Sun H."/>
            <person name="Tritt A."/>
            <person name="Yoshinaga Y."/>
            <person name="Zwiers L.-H."/>
            <person name="Turgeon B."/>
            <person name="Goodwin S."/>
            <person name="Spatafora J."/>
            <person name="Crous P."/>
            <person name="Grigoriev I."/>
        </authorList>
    </citation>
    <scope>NUCLEOTIDE SEQUENCE</scope>
    <source>
        <strain evidence="4">CBS 101060</strain>
    </source>
</reference>
<feature type="domain" description="Far11/STRP N-terminal" evidence="2">
    <location>
        <begin position="63"/>
        <end position="391"/>
    </location>
</feature>
<dbReference type="EMBL" id="MU006093">
    <property type="protein sequence ID" value="KAF2840375.1"/>
    <property type="molecule type" value="Genomic_DNA"/>
</dbReference>
<organism evidence="4 5">
    <name type="scientific">Patellaria atrata CBS 101060</name>
    <dbReference type="NCBI Taxonomy" id="1346257"/>
    <lineage>
        <taxon>Eukaryota</taxon>
        <taxon>Fungi</taxon>
        <taxon>Dikarya</taxon>
        <taxon>Ascomycota</taxon>
        <taxon>Pezizomycotina</taxon>
        <taxon>Dothideomycetes</taxon>
        <taxon>Dothideomycetes incertae sedis</taxon>
        <taxon>Patellariales</taxon>
        <taxon>Patellariaceae</taxon>
        <taxon>Patellaria</taxon>
    </lineage>
</organism>
<dbReference type="GO" id="GO:0005829">
    <property type="term" value="C:cytosol"/>
    <property type="evidence" value="ECO:0007669"/>
    <property type="project" value="TreeGrafter"/>
</dbReference>
<dbReference type="SMART" id="SM01293">
    <property type="entry name" value="DUF3402"/>
    <property type="match status" value="1"/>
</dbReference>
<feature type="region of interest" description="Disordered" evidence="1">
    <location>
        <begin position="764"/>
        <end position="813"/>
    </location>
</feature>
<evidence type="ECO:0000259" key="3">
    <source>
        <dbReference type="SMART" id="SM01293"/>
    </source>
</evidence>
<evidence type="ECO:0000259" key="2">
    <source>
        <dbReference type="SMART" id="SM01292"/>
    </source>
</evidence>
<dbReference type="InterPro" id="IPR040185">
    <property type="entry name" value="Far11/STRP"/>
</dbReference>
<feature type="region of interest" description="Disordered" evidence="1">
    <location>
        <begin position="982"/>
        <end position="1011"/>
    </location>
</feature>
<dbReference type="PANTHER" id="PTHR13239">
    <property type="entry name" value="PROTEIN REQUIRED FOR HYPHAL ANASTOMOSIS HAM-2"/>
    <property type="match status" value="1"/>
</dbReference>
<feature type="compositionally biased region" description="Pro residues" evidence="1">
    <location>
        <begin position="24"/>
        <end position="38"/>
    </location>
</feature>
<evidence type="ECO:0000256" key="1">
    <source>
        <dbReference type="SAM" id="MobiDB-lite"/>
    </source>
</evidence>
<gene>
    <name evidence="4" type="ORF">M501DRAFT_1010499</name>
</gene>
<sequence>MKVPKPKDRVSVPLRPSIRRDKFVPPPQQLPPAPPPPQEAEMPSSLSLMQLRRIVNEMPRIEPTPYAFKYEDTASFPEEIEEWFSYSIEEQAMMLKAKASFLAEWATYKGADIEEYQRGDIDWTKSNSESRAHFIDQCLVGIQHLDSSARLRNLESLVYIALGCWYETAGEAAQDQPSSSSNGQESESQVPNGKSTFTNSALQLEWIRRNIATIHDHNGVKPIYAVLQSICARECSPEMVDKEISVEENEANRREVWCILTLTYFLLEVGRTSDNSKTRAAFRSTLLNLNPGFLLTLTGILTKLRWDESISLPQSKMILIYWKTILVYFGGLDFVNKAKASFREDEIEQDKVGHPLITASPLDYHAFRQEITSKYPAYNPPPPLFPLEPDNNSILPPLKNHPSKATGPDPFAVGLGNGQGHGASIIHQPVHIATPAPSPPPSPAGPGGKGGKKQNYQTNQMFPFLYPPLDESSNNLGGKGSTDLQDILVGRKWKGSDIPASILEAAELFAKRMRATRAMKQLWEERVRFMKYDRGWTGPTDDPTNETDGITAFCLDPFAPDNSGDNQKISNGNLKAKEETKLEYPDGSIEQRMQLVEDYYATCLPNLQSVVMVVMKSLLATVSTLVTQQHTQQSAGPNGITSAIPYGDGPNGNAANKNAINGTGPLLPDMSKATAEELDTIRNQEIAGKATSGILILLLKWFKVSHVLKFEYLTQLLLDSNYLILVLKLLQTQELERVVNYRCDREELNFFYFTRSHSRKGIEEPTLSDLDKDSDSDDAIPPPIRRNRSLPISPGSRSPLSKSPTRIPEVDELGIPTTDLPSEPITSFSWRNFFTSINYLRIMQKICKGKAHRNLLMVQYKSSQFLRKCLKVPQPLLRLYTLKLFKSQVPYCGRKWRQSNMRVITAIYLHCRPELRDDWLAGSDVDAEVDESVPLEQALRALTHWWNLRNYEDKMGEAKGVLKEEQDFFRRELEKLGWTGIPEIGQDEGQQEEAPQQQGGTEWEGAAEAWG</sequence>
<dbReference type="Pfam" id="PF07923">
    <property type="entry name" value="N1221"/>
    <property type="match status" value="1"/>
</dbReference>
<dbReference type="PANTHER" id="PTHR13239:SF4">
    <property type="entry name" value="AT25231P"/>
    <property type="match status" value="1"/>
</dbReference>
<keyword evidence="5" id="KW-1185">Reference proteome</keyword>
<dbReference type="GO" id="GO:0007010">
    <property type="term" value="P:cytoskeleton organization"/>
    <property type="evidence" value="ECO:0007669"/>
    <property type="project" value="TreeGrafter"/>
</dbReference>
<feature type="region of interest" description="Disordered" evidence="1">
    <location>
        <begin position="1"/>
        <end position="43"/>
    </location>
</feature>
<feature type="compositionally biased region" description="Basic and acidic residues" evidence="1">
    <location>
        <begin position="1"/>
        <end position="10"/>
    </location>
</feature>
<accession>A0A9P4VSE8</accession>
<dbReference type="Proteomes" id="UP000799429">
    <property type="component" value="Unassembled WGS sequence"/>
</dbReference>
<feature type="compositionally biased region" description="Polar residues" evidence="1">
    <location>
        <begin position="795"/>
        <end position="804"/>
    </location>
</feature>
<dbReference type="Pfam" id="PF11882">
    <property type="entry name" value="DUF3402"/>
    <property type="match status" value="1"/>
</dbReference>
<comment type="caution">
    <text evidence="4">The sequence shown here is derived from an EMBL/GenBank/DDBJ whole genome shotgun (WGS) entry which is preliminary data.</text>
</comment>
<feature type="domain" description="Far11/STRP C-terminal" evidence="3">
    <location>
        <begin position="499"/>
        <end position="973"/>
    </location>
</feature>
<name>A0A9P4VSE8_9PEZI</name>